<feature type="region of interest" description="Disordered" evidence="1">
    <location>
        <begin position="351"/>
        <end position="418"/>
    </location>
</feature>
<feature type="non-terminal residue" evidence="2">
    <location>
        <position position="482"/>
    </location>
</feature>
<dbReference type="Proteomes" id="UP000681720">
    <property type="component" value="Unassembled WGS sequence"/>
</dbReference>
<sequence>KVTSSIHCPKFHPTTRPSANRHHHQQQQQQRTVPLRVHHSSDSEEHEKIRDSIHRRKAYSSKNTSYSTRTEPCQTANNIQTMKKEQEQEQTNKYIFHEQNNFNQITSSSPLLSVPNSSPFPIPYLSPTYVPSSLFQAPPDQAKFVFHRSLEQPISPVTSTNINTPWQTSASYGSPSKEFGVRVSDQLNALRSLLETRLTHHDEIKSEKKDLNPIDSSPGIFAREFLQSLRQSSFKTNSREFTTNFLDDDQEVEQNFNTDNSEKNGKLQQYDGDAVSSTTTTTSSNQHGYSSIHSHHFEQIIHRNLSALSNELNQAKVNLSVASSSTSTITSNLAAKIDTLEGRNLSSQADDIHSHQLVNKNHQVVNDTKDTRENASNPTSDSERTSQVNSTLQNPFAGTSSGGSSSNESRSRSPILIPPFSTYDITTNTNNYHDNLLDTGKGNSFMAGSSFDALLNSLKTMREKELGLVVPTGDDKLIPVAD</sequence>
<protein>
    <submittedName>
        <fullName evidence="2">Uncharacterized protein</fullName>
    </submittedName>
</protein>
<comment type="caution">
    <text evidence="2">The sequence shown here is derived from an EMBL/GenBank/DDBJ whole genome shotgun (WGS) entry which is preliminary data.</text>
</comment>
<reference evidence="2" key="1">
    <citation type="submission" date="2021-02" db="EMBL/GenBank/DDBJ databases">
        <authorList>
            <person name="Nowell W R."/>
        </authorList>
    </citation>
    <scope>NUCLEOTIDE SEQUENCE</scope>
</reference>
<dbReference type="EMBL" id="CAJOBJ010218439">
    <property type="protein sequence ID" value="CAF5027569.1"/>
    <property type="molecule type" value="Genomic_DNA"/>
</dbReference>
<feature type="region of interest" description="Disordered" evidence="1">
    <location>
        <begin position="1"/>
        <end position="71"/>
    </location>
</feature>
<feature type="compositionally biased region" description="Basic and acidic residues" evidence="1">
    <location>
        <begin position="39"/>
        <end position="52"/>
    </location>
</feature>
<feature type="compositionally biased region" description="Polar residues" evidence="1">
    <location>
        <begin position="374"/>
        <end position="399"/>
    </location>
</feature>
<feature type="region of interest" description="Disordered" evidence="1">
    <location>
        <begin position="256"/>
        <end position="289"/>
    </location>
</feature>
<organism evidence="2 3">
    <name type="scientific">Rotaria magnacalcarata</name>
    <dbReference type="NCBI Taxonomy" id="392030"/>
    <lineage>
        <taxon>Eukaryota</taxon>
        <taxon>Metazoa</taxon>
        <taxon>Spiralia</taxon>
        <taxon>Gnathifera</taxon>
        <taxon>Rotifera</taxon>
        <taxon>Eurotatoria</taxon>
        <taxon>Bdelloidea</taxon>
        <taxon>Philodinida</taxon>
        <taxon>Philodinidae</taxon>
        <taxon>Rotaria</taxon>
    </lineage>
</organism>
<accession>A0A8S3DK73</accession>
<evidence type="ECO:0000256" key="1">
    <source>
        <dbReference type="SAM" id="MobiDB-lite"/>
    </source>
</evidence>
<name>A0A8S3DK73_9BILA</name>
<gene>
    <name evidence="2" type="ORF">GIL414_LOCUS58719</name>
</gene>
<evidence type="ECO:0000313" key="3">
    <source>
        <dbReference type="Proteomes" id="UP000681720"/>
    </source>
</evidence>
<feature type="compositionally biased region" description="Polar residues" evidence="1">
    <location>
        <begin position="60"/>
        <end position="71"/>
    </location>
</feature>
<feature type="compositionally biased region" description="Polar residues" evidence="1">
    <location>
        <begin position="356"/>
        <end position="366"/>
    </location>
</feature>
<evidence type="ECO:0000313" key="2">
    <source>
        <dbReference type="EMBL" id="CAF5027569.1"/>
    </source>
</evidence>
<dbReference type="AlphaFoldDB" id="A0A8S3DK73"/>
<proteinExistence type="predicted"/>